<dbReference type="NCBIfam" id="TIGR02847">
    <property type="entry name" value="CyoD"/>
    <property type="match status" value="1"/>
</dbReference>
<comment type="function">
    <text evidence="12">Cytochrome bo(3) ubiquinol terminal oxidase is the component of the aerobic respiratory chain of E.coli that predominates when cells are grown at high aeration. Has proton pump activity across the membrane in addition to electron transfer, pumping 2 protons/electron.</text>
</comment>
<evidence type="ECO:0000256" key="2">
    <source>
        <dbReference type="ARBA" id="ARBA00008079"/>
    </source>
</evidence>
<name>A0ABT3T8N5_9GAMM</name>
<keyword evidence="19" id="KW-1185">Reference proteome</keyword>
<evidence type="ECO:0000256" key="4">
    <source>
        <dbReference type="ARBA" id="ARBA00014689"/>
    </source>
</evidence>
<keyword evidence="7 17" id="KW-0812">Transmembrane</keyword>
<evidence type="ECO:0000256" key="3">
    <source>
        <dbReference type="ARBA" id="ARBA00011700"/>
    </source>
</evidence>
<feature type="transmembrane region" description="Helical" evidence="17">
    <location>
        <begin position="41"/>
        <end position="62"/>
    </location>
</feature>
<evidence type="ECO:0000313" key="18">
    <source>
        <dbReference type="EMBL" id="MCX2978651.1"/>
    </source>
</evidence>
<feature type="transmembrane region" description="Helical" evidence="17">
    <location>
        <begin position="14"/>
        <end position="35"/>
    </location>
</feature>
<feature type="transmembrane region" description="Helical" evidence="17">
    <location>
        <begin position="74"/>
        <end position="95"/>
    </location>
</feature>
<comment type="subunit">
    <text evidence="3">Heterooctamer of two A chains, two B chains, two C chains and two D chains.</text>
</comment>
<evidence type="ECO:0000256" key="7">
    <source>
        <dbReference type="ARBA" id="ARBA00022692"/>
    </source>
</evidence>
<dbReference type="EMBL" id="SHNO01000001">
    <property type="protein sequence ID" value="MCX2978651.1"/>
    <property type="molecule type" value="Genomic_DNA"/>
</dbReference>
<keyword evidence="11 17" id="KW-0472">Membrane</keyword>
<organism evidence="18 19">
    <name type="scientific">Candidatus Marimicrobium litorale</name>
    <dbReference type="NCBI Taxonomy" id="2518991"/>
    <lineage>
        <taxon>Bacteria</taxon>
        <taxon>Pseudomonadati</taxon>
        <taxon>Pseudomonadota</taxon>
        <taxon>Gammaproteobacteria</taxon>
        <taxon>Cellvibrionales</taxon>
        <taxon>Halieaceae</taxon>
        <taxon>Marimicrobium</taxon>
    </lineage>
</organism>
<evidence type="ECO:0000313" key="19">
    <source>
        <dbReference type="Proteomes" id="UP001143304"/>
    </source>
</evidence>
<comment type="similarity">
    <text evidence="2">Belongs to the cytochrome c oxidase bacterial subunit 4 family.</text>
</comment>
<keyword evidence="6" id="KW-1003">Cell membrane</keyword>
<keyword evidence="5" id="KW-0813">Transport</keyword>
<evidence type="ECO:0000256" key="8">
    <source>
        <dbReference type="ARBA" id="ARBA00022982"/>
    </source>
</evidence>
<evidence type="ECO:0000256" key="12">
    <source>
        <dbReference type="ARBA" id="ARBA00025694"/>
    </source>
</evidence>
<evidence type="ECO:0000256" key="15">
    <source>
        <dbReference type="ARBA" id="ARBA00031887"/>
    </source>
</evidence>
<dbReference type="PANTHER" id="PTHR36835:SF1">
    <property type="entry name" value="CYTOCHROME BO(3) UBIQUINOL OXIDASE SUBUNIT 4"/>
    <property type="match status" value="1"/>
</dbReference>
<sequence length="103" mass="11762">MDQDHRFEQALRQYIIGFVLALALTGVPFALVAWGKLPGSVTLLFVLLCGLTQMVVQFRYFLHIDFTQQKREDLLLILFSTLLLAIMAGGTIWIMTNLAHRMH</sequence>
<keyword evidence="10" id="KW-0560">Oxidoreductase</keyword>
<evidence type="ECO:0000256" key="10">
    <source>
        <dbReference type="ARBA" id="ARBA00023002"/>
    </source>
</evidence>
<dbReference type="Pfam" id="PF03626">
    <property type="entry name" value="COX4_pro"/>
    <property type="match status" value="1"/>
</dbReference>
<evidence type="ECO:0000256" key="16">
    <source>
        <dbReference type="ARBA" id="ARBA00032185"/>
    </source>
</evidence>
<proteinExistence type="inferred from homology"/>
<protein>
    <recommendedName>
        <fullName evidence="4">Cytochrome bo(3) ubiquinol oxidase subunit 4</fullName>
    </recommendedName>
    <alternativeName>
        <fullName evidence="16">Cytochrome o ubiquinol oxidase subunit 4</fullName>
    </alternativeName>
    <alternativeName>
        <fullName evidence="13">Oxidase bo(3) subunit 4</fullName>
    </alternativeName>
    <alternativeName>
        <fullName evidence="14">Ubiquinol oxidase polypeptide IV</fullName>
    </alternativeName>
    <alternativeName>
        <fullName evidence="15">Ubiquinol oxidase subunit 4</fullName>
    </alternativeName>
</protein>
<dbReference type="PANTHER" id="PTHR36835">
    <property type="entry name" value="CYTOCHROME BO(3) UBIQUINOL OXIDASE SUBUNIT 4"/>
    <property type="match status" value="1"/>
</dbReference>
<dbReference type="InterPro" id="IPR005171">
    <property type="entry name" value="Cyt_c_oxidase_su4_prok"/>
</dbReference>
<dbReference type="Proteomes" id="UP001143304">
    <property type="component" value="Unassembled WGS sequence"/>
</dbReference>
<comment type="caution">
    <text evidence="18">The sequence shown here is derived from an EMBL/GenBank/DDBJ whole genome shotgun (WGS) entry which is preliminary data.</text>
</comment>
<dbReference type="InterPro" id="IPR050968">
    <property type="entry name" value="Cytochrome_c_oxidase_bac_sub4"/>
</dbReference>
<evidence type="ECO:0000256" key="14">
    <source>
        <dbReference type="ARBA" id="ARBA00030211"/>
    </source>
</evidence>
<keyword evidence="9 17" id="KW-1133">Transmembrane helix</keyword>
<dbReference type="InterPro" id="IPR014210">
    <property type="entry name" value="Cyt_o_ubiqinol_oxidase_su4"/>
</dbReference>
<evidence type="ECO:0000256" key="1">
    <source>
        <dbReference type="ARBA" id="ARBA00004651"/>
    </source>
</evidence>
<accession>A0ABT3T8N5</accession>
<comment type="subcellular location">
    <subcellularLocation>
        <location evidence="1">Cell membrane</location>
        <topology evidence="1">Multi-pass membrane protein</topology>
    </subcellularLocation>
</comment>
<keyword evidence="8" id="KW-0249">Electron transport</keyword>
<reference evidence="18" key="1">
    <citation type="submission" date="2019-02" db="EMBL/GenBank/DDBJ databases">
        <authorList>
            <person name="Li S.-H."/>
        </authorList>
    </citation>
    <scope>NUCLEOTIDE SEQUENCE</scope>
    <source>
        <strain evidence="18">IMCC11814</strain>
    </source>
</reference>
<evidence type="ECO:0000256" key="17">
    <source>
        <dbReference type="SAM" id="Phobius"/>
    </source>
</evidence>
<gene>
    <name evidence="18" type="primary">cyoD</name>
    <name evidence="18" type="ORF">EYC82_14895</name>
</gene>
<evidence type="ECO:0000256" key="6">
    <source>
        <dbReference type="ARBA" id="ARBA00022475"/>
    </source>
</evidence>
<dbReference type="RefSeq" id="WP_279250347.1">
    <property type="nucleotide sequence ID" value="NZ_SHNO01000001.1"/>
</dbReference>
<evidence type="ECO:0000256" key="9">
    <source>
        <dbReference type="ARBA" id="ARBA00022989"/>
    </source>
</evidence>
<evidence type="ECO:0000256" key="13">
    <source>
        <dbReference type="ARBA" id="ARBA00030071"/>
    </source>
</evidence>
<evidence type="ECO:0000256" key="11">
    <source>
        <dbReference type="ARBA" id="ARBA00023136"/>
    </source>
</evidence>
<evidence type="ECO:0000256" key="5">
    <source>
        <dbReference type="ARBA" id="ARBA00022448"/>
    </source>
</evidence>